<dbReference type="RefSeq" id="WP_011139162.1">
    <property type="nucleotide sequence ID" value="NC_005090.1"/>
</dbReference>
<dbReference type="Pfam" id="PF00011">
    <property type="entry name" value="HSP20"/>
    <property type="match status" value="1"/>
</dbReference>
<dbReference type="InterPro" id="IPR008978">
    <property type="entry name" value="HSP20-like_chaperone"/>
</dbReference>
<dbReference type="STRING" id="273121.WS1299"/>
<evidence type="ECO:0000313" key="4">
    <source>
        <dbReference type="EMBL" id="CAE10376.1"/>
    </source>
</evidence>
<feature type="domain" description="SHSP" evidence="3">
    <location>
        <begin position="32"/>
        <end position="143"/>
    </location>
</feature>
<reference evidence="4 5" key="1">
    <citation type="journal article" date="2003" name="Proc. Natl. Acad. Sci. U.S.A.">
        <title>Complete genome sequence and analysis of Wolinella succinogenes.</title>
        <authorList>
            <person name="Baar C."/>
            <person name="Eppinger M."/>
            <person name="Raddatz G."/>
            <person name="Simon JM."/>
            <person name="Lanz C."/>
            <person name="Klimmek O."/>
            <person name="Nandakumar R."/>
            <person name="Gross R."/>
            <person name="Rosinus A."/>
            <person name="Keller H."/>
            <person name="Jagtap P."/>
            <person name="Linke B."/>
            <person name="Meyer F."/>
            <person name="Lederer H."/>
            <person name="Schuster S.C."/>
        </authorList>
    </citation>
    <scope>NUCLEOTIDE SEQUENCE [LARGE SCALE GENOMIC DNA]</scope>
    <source>
        <strain evidence="5">ATCC 29543 / DSM 1740 / CCUG 13145 / JCM 31913 / LMG 7466 / NCTC 11488 / FDC 602W</strain>
    </source>
</reference>
<dbReference type="HOGENOM" id="CLU_046737_9_0_7"/>
<gene>
    <name evidence="4" type="ordered locus">WS1299</name>
</gene>
<dbReference type="PROSITE" id="PS01031">
    <property type="entry name" value="SHSP"/>
    <property type="match status" value="1"/>
</dbReference>
<evidence type="ECO:0000256" key="2">
    <source>
        <dbReference type="RuleBase" id="RU003616"/>
    </source>
</evidence>
<comment type="similarity">
    <text evidence="1 2">Belongs to the small heat shock protein (HSP20) family.</text>
</comment>
<dbReference type="Gene3D" id="2.60.40.790">
    <property type="match status" value="1"/>
</dbReference>
<organism evidence="5">
    <name type="scientific">Wolinella succinogenes (strain ATCC 29543 / DSM 1740 / CCUG 13145 / JCM 31913 / LMG 7466 / NCTC 11488 / FDC 602W)</name>
    <name type="common">Vibrio succinogenes</name>
    <dbReference type="NCBI Taxonomy" id="273121"/>
    <lineage>
        <taxon>Bacteria</taxon>
        <taxon>Pseudomonadati</taxon>
        <taxon>Campylobacterota</taxon>
        <taxon>Epsilonproteobacteria</taxon>
        <taxon>Campylobacterales</taxon>
        <taxon>Helicobacteraceae</taxon>
        <taxon>Wolinella</taxon>
    </lineage>
</organism>
<dbReference type="AlphaFoldDB" id="Q7MRJ3"/>
<dbReference type="InterPro" id="IPR031107">
    <property type="entry name" value="Small_HSP"/>
</dbReference>
<dbReference type="SUPFAM" id="SSF49764">
    <property type="entry name" value="HSP20-like chaperones"/>
    <property type="match status" value="1"/>
</dbReference>
<evidence type="ECO:0000259" key="3">
    <source>
        <dbReference type="PROSITE" id="PS01031"/>
    </source>
</evidence>
<dbReference type="CDD" id="cd06464">
    <property type="entry name" value="ACD_sHsps-like"/>
    <property type="match status" value="1"/>
</dbReference>
<keyword evidence="5" id="KW-1185">Reference proteome</keyword>
<dbReference type="PANTHER" id="PTHR11527">
    <property type="entry name" value="HEAT-SHOCK PROTEIN 20 FAMILY MEMBER"/>
    <property type="match status" value="1"/>
</dbReference>
<proteinExistence type="inferred from homology"/>
<dbReference type="KEGG" id="wsu:WS1299"/>
<dbReference type="eggNOG" id="COG0071">
    <property type="taxonomic scope" value="Bacteria"/>
</dbReference>
<dbReference type="Proteomes" id="UP000000422">
    <property type="component" value="Chromosome"/>
</dbReference>
<dbReference type="InterPro" id="IPR002068">
    <property type="entry name" value="A-crystallin/Hsp20_dom"/>
</dbReference>
<accession>Q7MRJ3</accession>
<evidence type="ECO:0000313" key="5">
    <source>
        <dbReference type="Proteomes" id="UP000000422"/>
    </source>
</evidence>
<protein>
    <recommendedName>
        <fullName evidence="3">SHSP domain-containing protein</fullName>
    </recommendedName>
</protein>
<evidence type="ECO:0000256" key="1">
    <source>
        <dbReference type="PROSITE-ProRule" id="PRU00285"/>
    </source>
</evidence>
<dbReference type="EMBL" id="BX571660">
    <property type="protein sequence ID" value="CAE10376.1"/>
    <property type="molecule type" value="Genomic_DNA"/>
</dbReference>
<sequence length="143" mass="16288">MFLTRFDPLRDLKEIERRFLTPFGEGGEGGAKSNLRGFAPVVNTREEEKGYFIEVDLPGVQKEDIHIDVKENTLSITGERKLKEEVKEENYYKVESFFGKFQRSFTLPENVDSDAITAQSKDGVLEIFIPKTAPKDAKRIAIS</sequence>
<name>Q7MRJ3_WOLSU</name>